<reference evidence="2 3" key="1">
    <citation type="submission" date="2021-04" db="EMBL/GenBank/DDBJ databases">
        <authorList>
            <person name="Bliznina A."/>
        </authorList>
    </citation>
    <scope>NUCLEOTIDE SEQUENCE [LARGE SCALE GENOMIC DNA]</scope>
</reference>
<dbReference type="Proteomes" id="UP001158576">
    <property type="component" value="Chromosome 1"/>
</dbReference>
<keyword evidence="3" id="KW-1185">Reference proteome</keyword>
<evidence type="ECO:0000313" key="2">
    <source>
        <dbReference type="EMBL" id="CAG5106125.1"/>
    </source>
</evidence>
<proteinExistence type="predicted"/>
<dbReference type="EMBL" id="OU015566">
    <property type="protein sequence ID" value="CAG5106125.1"/>
    <property type="molecule type" value="Genomic_DNA"/>
</dbReference>
<sequence>MDFESIGDWDFMRGSDVRKIPSCSTPDSSVQDYSNAYFSEDENFVGSPSEKITDLIMKEFDYYTNCIRPEPIIQTVYQQPAQVFQIPIEEEAQTQTLIINQSSIIPIYAEPIQMITTVQNAFPVQETVVANSTTEKLKSQLIAKINEKQQNKTRSSPESPEVSSQKKEIKKETSVRAVKIQLKID</sequence>
<accession>A0ABN7SRV3</accession>
<evidence type="ECO:0000313" key="3">
    <source>
        <dbReference type="Proteomes" id="UP001158576"/>
    </source>
</evidence>
<protein>
    <submittedName>
        <fullName evidence="2">Oidioi.mRNA.OKI2018_I69.chr1.g2694.t1.cds</fullName>
    </submittedName>
</protein>
<feature type="region of interest" description="Disordered" evidence="1">
    <location>
        <begin position="146"/>
        <end position="172"/>
    </location>
</feature>
<gene>
    <name evidence="2" type="ORF">OKIOD_LOCUS11459</name>
</gene>
<feature type="compositionally biased region" description="Polar residues" evidence="1">
    <location>
        <begin position="152"/>
        <end position="163"/>
    </location>
</feature>
<organism evidence="2 3">
    <name type="scientific">Oikopleura dioica</name>
    <name type="common">Tunicate</name>
    <dbReference type="NCBI Taxonomy" id="34765"/>
    <lineage>
        <taxon>Eukaryota</taxon>
        <taxon>Metazoa</taxon>
        <taxon>Chordata</taxon>
        <taxon>Tunicata</taxon>
        <taxon>Appendicularia</taxon>
        <taxon>Copelata</taxon>
        <taxon>Oikopleuridae</taxon>
        <taxon>Oikopleura</taxon>
    </lineage>
</organism>
<name>A0ABN7SRV3_OIKDI</name>
<evidence type="ECO:0000256" key="1">
    <source>
        <dbReference type="SAM" id="MobiDB-lite"/>
    </source>
</evidence>